<evidence type="ECO:0000313" key="2">
    <source>
        <dbReference type="Proteomes" id="UP000007148"/>
    </source>
</evidence>
<dbReference type="InParanoid" id="G4TG32"/>
<gene>
    <name evidence="1" type="ORF">PIIN_04200</name>
</gene>
<evidence type="ECO:0000313" key="1">
    <source>
        <dbReference type="EMBL" id="CCA70261.1"/>
    </source>
</evidence>
<keyword evidence="2" id="KW-1185">Reference proteome</keyword>
<dbReference type="HOGENOM" id="CLU_641098_0_0_1"/>
<comment type="caution">
    <text evidence="1">The sequence shown here is derived from an EMBL/GenBank/DDBJ whole genome shotgun (WGS) entry which is preliminary data.</text>
</comment>
<sequence length="428" mass="49827">MKNLHPVQRTSPPLVRDVIEIILSYLYEFPSPTRKPCHRFAHCALISRAWRVPVQTLLFREVGISQMWHLLSLEEGLTRRTEHARRLAHTVRVLWVRITDIASPSNVDPGQLARCMRLFPLLYELRIELVEVRNLDDITLRSLQKTPAIHALRLYRPMWSTKSYMHFGFTNVHLQLLKVAHWQLEYFVMEGNFDYCIPPQSLRPPRHRFKEVILHLPHSPNAIYATTSQLLKWVLKNSSDSIEGIGLKYYTPVVHRWMPQLKWFASMSGLHCDIKMPNAREILWFVLPQRRMADIAEVLDRSKCGIAHVGFHDDGKEIKEDCWKSLAPILPATIKHVTYLHLHNTRFQDPSRAERLRGTIQRVLGPGIHVSVYMSQLVFSHYSLASLRPLIPREEYPHVPSIRDYGEMTRALTLSKGRVASCPDPLHR</sequence>
<dbReference type="Proteomes" id="UP000007148">
    <property type="component" value="Unassembled WGS sequence"/>
</dbReference>
<accession>G4TG32</accession>
<dbReference type="AlphaFoldDB" id="G4TG32"/>
<proteinExistence type="predicted"/>
<evidence type="ECO:0008006" key="3">
    <source>
        <dbReference type="Google" id="ProtNLM"/>
    </source>
</evidence>
<dbReference type="EMBL" id="CAFZ01000077">
    <property type="protein sequence ID" value="CCA70261.1"/>
    <property type="molecule type" value="Genomic_DNA"/>
</dbReference>
<organism evidence="1 2">
    <name type="scientific">Serendipita indica (strain DSM 11827)</name>
    <name type="common">Root endophyte fungus</name>
    <name type="synonym">Piriformospora indica</name>
    <dbReference type="NCBI Taxonomy" id="1109443"/>
    <lineage>
        <taxon>Eukaryota</taxon>
        <taxon>Fungi</taxon>
        <taxon>Dikarya</taxon>
        <taxon>Basidiomycota</taxon>
        <taxon>Agaricomycotina</taxon>
        <taxon>Agaricomycetes</taxon>
        <taxon>Sebacinales</taxon>
        <taxon>Serendipitaceae</taxon>
        <taxon>Serendipita</taxon>
    </lineage>
</organism>
<dbReference type="OrthoDB" id="270763at2759"/>
<protein>
    <recommendedName>
        <fullName evidence="3">F-box domain-containing protein</fullName>
    </recommendedName>
</protein>
<name>G4TG32_SERID</name>
<reference evidence="1 2" key="1">
    <citation type="journal article" date="2011" name="PLoS Pathog.">
        <title>Endophytic Life Strategies Decoded by Genome and Transcriptome Analyses of the Mutualistic Root Symbiont Piriformospora indica.</title>
        <authorList>
            <person name="Zuccaro A."/>
            <person name="Lahrmann U."/>
            <person name="Guldener U."/>
            <person name="Langen G."/>
            <person name="Pfiffi S."/>
            <person name="Biedenkopf D."/>
            <person name="Wong P."/>
            <person name="Samans B."/>
            <person name="Grimm C."/>
            <person name="Basiewicz M."/>
            <person name="Murat C."/>
            <person name="Martin F."/>
            <person name="Kogel K.H."/>
        </authorList>
    </citation>
    <scope>NUCLEOTIDE SEQUENCE [LARGE SCALE GENOMIC DNA]</scope>
    <source>
        <strain evidence="1 2">DSM 11827</strain>
    </source>
</reference>